<proteinExistence type="predicted"/>
<dbReference type="EMBL" id="NHYD01003922">
    <property type="protein sequence ID" value="PPQ69851.1"/>
    <property type="molecule type" value="Genomic_DNA"/>
</dbReference>
<evidence type="ECO:0000313" key="1">
    <source>
        <dbReference type="EMBL" id="PPQ69851.1"/>
    </source>
</evidence>
<keyword evidence="2" id="KW-1185">Reference proteome</keyword>
<evidence type="ECO:0000313" key="2">
    <source>
        <dbReference type="Proteomes" id="UP000283269"/>
    </source>
</evidence>
<comment type="caution">
    <text evidence="1">The sequence shown here is derived from an EMBL/GenBank/DDBJ whole genome shotgun (WGS) entry which is preliminary data.</text>
</comment>
<reference evidence="1 2" key="1">
    <citation type="journal article" date="2018" name="Evol. Lett.">
        <title>Horizontal gene cluster transfer increased hallucinogenic mushroom diversity.</title>
        <authorList>
            <person name="Reynolds H.T."/>
            <person name="Vijayakumar V."/>
            <person name="Gluck-Thaler E."/>
            <person name="Korotkin H.B."/>
            <person name="Matheny P.B."/>
            <person name="Slot J.C."/>
        </authorList>
    </citation>
    <scope>NUCLEOTIDE SEQUENCE [LARGE SCALE GENOMIC DNA]</scope>
    <source>
        <strain evidence="1 2">2631</strain>
    </source>
</reference>
<dbReference type="OrthoDB" id="341421at2759"/>
<dbReference type="InParanoid" id="A0A409VUC3"/>
<gene>
    <name evidence="1" type="ORF">CVT25_005492</name>
</gene>
<dbReference type="Proteomes" id="UP000283269">
    <property type="component" value="Unassembled WGS sequence"/>
</dbReference>
<organism evidence="1 2">
    <name type="scientific">Psilocybe cyanescens</name>
    <dbReference type="NCBI Taxonomy" id="93625"/>
    <lineage>
        <taxon>Eukaryota</taxon>
        <taxon>Fungi</taxon>
        <taxon>Dikarya</taxon>
        <taxon>Basidiomycota</taxon>
        <taxon>Agaricomycotina</taxon>
        <taxon>Agaricomycetes</taxon>
        <taxon>Agaricomycetidae</taxon>
        <taxon>Agaricales</taxon>
        <taxon>Agaricineae</taxon>
        <taxon>Strophariaceae</taxon>
        <taxon>Psilocybe</taxon>
    </lineage>
</organism>
<dbReference type="AlphaFoldDB" id="A0A409VUC3"/>
<sequence length="357" mass="40487">MVTSNLHASYAFKAYPSALSFLAAGLRSKDWVCRCTCLAGFIRTFRMEAEEDQVNWDMRTSVATHQASGVPDHLSRLMMAYGPIKCDIYGLSCIPESQRAIRTYAESRERDLYALGLKQAALITKTEHAIVDRVFETQDQWTEEFVTDDIRTPFMSWRDSVHHTTKAARDKGNADEEDPADILEIKYIIGKHALPKAMDLARTGLQRNLCNRPTCVEEGLEMQDPVSICQVSDMSTGMRELAIVYFKWVPRITSALQDIVKKLDVADQFSELMGTTPSETNLRLAQQAMLKHYPIGVKKFSHVFVELDKFKDVDVPNANPGEVEDDPTAWLEDMRVEDNTIDEVDKYFSIRKASSLL</sequence>
<protein>
    <submittedName>
        <fullName evidence="1">Uncharacterized protein</fullName>
    </submittedName>
</protein>
<name>A0A409VUC3_PSICY</name>
<accession>A0A409VUC3</accession>